<organism evidence="2 3">
    <name type="scientific">Streptosporangium subroseum</name>
    <dbReference type="NCBI Taxonomy" id="106412"/>
    <lineage>
        <taxon>Bacteria</taxon>
        <taxon>Bacillati</taxon>
        <taxon>Actinomycetota</taxon>
        <taxon>Actinomycetes</taxon>
        <taxon>Streptosporangiales</taxon>
        <taxon>Streptosporangiaceae</taxon>
        <taxon>Streptosporangium</taxon>
    </lineage>
</organism>
<evidence type="ECO:0000313" key="3">
    <source>
        <dbReference type="Proteomes" id="UP000198282"/>
    </source>
</evidence>
<dbReference type="RefSeq" id="WP_089212946.1">
    <property type="nucleotide sequence ID" value="NZ_FZOD01000078.1"/>
</dbReference>
<dbReference type="Proteomes" id="UP000198282">
    <property type="component" value="Unassembled WGS sequence"/>
</dbReference>
<keyword evidence="1" id="KW-0812">Transmembrane</keyword>
<feature type="transmembrane region" description="Helical" evidence="1">
    <location>
        <begin position="20"/>
        <end position="41"/>
    </location>
</feature>
<name>A0A239P0F0_9ACTN</name>
<keyword evidence="3" id="KW-1185">Reference proteome</keyword>
<reference evidence="2 3" key="1">
    <citation type="submission" date="2017-06" db="EMBL/GenBank/DDBJ databases">
        <authorList>
            <person name="Kim H.J."/>
            <person name="Triplett B.A."/>
        </authorList>
    </citation>
    <scope>NUCLEOTIDE SEQUENCE [LARGE SCALE GENOMIC DNA]</scope>
    <source>
        <strain evidence="2 3">CGMCC 4.2132</strain>
    </source>
</reference>
<dbReference type="EMBL" id="FZOD01000078">
    <property type="protein sequence ID" value="SNT60601.1"/>
    <property type="molecule type" value="Genomic_DNA"/>
</dbReference>
<gene>
    <name evidence="2" type="ORF">SAMN05216276_107829</name>
</gene>
<evidence type="ECO:0000256" key="1">
    <source>
        <dbReference type="SAM" id="Phobius"/>
    </source>
</evidence>
<keyword evidence="1" id="KW-1133">Transmembrane helix</keyword>
<protein>
    <submittedName>
        <fullName evidence="2">Uncharacterized protein</fullName>
    </submittedName>
</protein>
<accession>A0A239P0F0</accession>
<keyword evidence="1" id="KW-0472">Membrane</keyword>
<proteinExistence type="predicted"/>
<dbReference type="AlphaFoldDB" id="A0A239P0F0"/>
<sequence length="98" mass="10631">MAHLVIWLARVFAPGWPERAAHAVAIALLAAAAVLVAFALAEESSLRGRSRAVVRSWARSAAETTTVEARRDGSTIARTTTEQTARHLLFSVIHEEDL</sequence>
<evidence type="ECO:0000313" key="2">
    <source>
        <dbReference type="EMBL" id="SNT60601.1"/>
    </source>
</evidence>